<proteinExistence type="predicted"/>
<accession>A0AAD0R1N2</accession>
<name>A0AAD0R1N2_PSEDL</name>
<gene>
    <name evidence="2" type="ORF">DVB73_11920</name>
</gene>
<evidence type="ECO:0000313" key="2">
    <source>
        <dbReference type="EMBL" id="AXM96436.1"/>
    </source>
</evidence>
<evidence type="ECO:0000313" key="3">
    <source>
        <dbReference type="Proteomes" id="UP000256503"/>
    </source>
</evidence>
<feature type="region of interest" description="Disordered" evidence="1">
    <location>
        <begin position="43"/>
        <end position="62"/>
    </location>
</feature>
<reference evidence="2 3" key="1">
    <citation type="submission" date="2018-07" db="EMBL/GenBank/DDBJ databases">
        <title>Complete genome sequence of a Pseudomonas plecoglossicida strain pathogenic to the marine fish, Larimichthys crocea.</title>
        <authorList>
            <person name="Tao Z."/>
        </authorList>
    </citation>
    <scope>NUCLEOTIDE SEQUENCE [LARGE SCALE GENOMIC DNA]</scope>
    <source>
        <strain evidence="2 3">XSDHY-P</strain>
    </source>
</reference>
<sequence length="62" mass="6597">MCARRNAPGLKKQWPHRRQAGSHRYRASLKACGVSVGAGLPAMGPGQAKLSVQQHLGPDLPP</sequence>
<evidence type="ECO:0000256" key="1">
    <source>
        <dbReference type="SAM" id="MobiDB-lite"/>
    </source>
</evidence>
<organism evidence="2 3">
    <name type="scientific">Pseudomonas plecoglossicida</name>
    <dbReference type="NCBI Taxonomy" id="70775"/>
    <lineage>
        <taxon>Bacteria</taxon>
        <taxon>Pseudomonadati</taxon>
        <taxon>Pseudomonadota</taxon>
        <taxon>Gammaproteobacteria</taxon>
        <taxon>Pseudomonadales</taxon>
        <taxon>Pseudomonadaceae</taxon>
        <taxon>Pseudomonas</taxon>
    </lineage>
</organism>
<dbReference type="AlphaFoldDB" id="A0AAD0R1N2"/>
<protein>
    <submittedName>
        <fullName evidence="2">Uncharacterized protein</fullName>
    </submittedName>
</protein>
<feature type="compositionally biased region" description="Basic residues" evidence="1">
    <location>
        <begin position="13"/>
        <end position="22"/>
    </location>
</feature>
<dbReference type="EMBL" id="CP031146">
    <property type="protein sequence ID" value="AXM96436.1"/>
    <property type="molecule type" value="Genomic_DNA"/>
</dbReference>
<feature type="region of interest" description="Disordered" evidence="1">
    <location>
        <begin position="1"/>
        <end position="22"/>
    </location>
</feature>
<dbReference type="Proteomes" id="UP000256503">
    <property type="component" value="Chromosome"/>
</dbReference>